<name>A0A9W4JHZ6_9EURO</name>
<dbReference type="InterPro" id="IPR001810">
    <property type="entry name" value="F-box_dom"/>
</dbReference>
<dbReference type="AlphaFoldDB" id="A0A9W4JHZ6"/>
<dbReference type="PROSITE" id="PS50181">
    <property type="entry name" value="FBOX"/>
    <property type="match status" value="1"/>
</dbReference>
<evidence type="ECO:0000313" key="3">
    <source>
        <dbReference type="EMBL" id="CAG8401247.1"/>
    </source>
</evidence>
<proteinExistence type="predicted"/>
<feature type="region of interest" description="Disordered" evidence="1">
    <location>
        <begin position="208"/>
        <end position="252"/>
    </location>
</feature>
<evidence type="ECO:0000256" key="1">
    <source>
        <dbReference type="SAM" id="MobiDB-lite"/>
    </source>
</evidence>
<comment type="caution">
    <text evidence="3">The sequence shown here is derived from an EMBL/GenBank/DDBJ whole genome shotgun (WGS) entry which is preliminary data.</text>
</comment>
<accession>A0A9W4JHZ6</accession>
<evidence type="ECO:0000259" key="2">
    <source>
        <dbReference type="PROSITE" id="PS50181"/>
    </source>
</evidence>
<dbReference type="InterPro" id="IPR036047">
    <property type="entry name" value="F-box-like_dom_sf"/>
</dbReference>
<dbReference type="EMBL" id="CAJVPG010000388">
    <property type="protein sequence ID" value="CAG8401247.1"/>
    <property type="molecule type" value="Genomic_DNA"/>
</dbReference>
<dbReference type="CDD" id="cd09917">
    <property type="entry name" value="F-box_SF"/>
    <property type="match status" value="1"/>
</dbReference>
<feature type="domain" description="F-box" evidence="2">
    <location>
        <begin position="12"/>
        <end position="61"/>
    </location>
</feature>
<keyword evidence="4" id="KW-1185">Reference proteome</keyword>
<reference evidence="3" key="1">
    <citation type="submission" date="2021-07" db="EMBL/GenBank/DDBJ databases">
        <authorList>
            <person name="Branca A.L. A."/>
        </authorList>
    </citation>
    <scope>NUCLEOTIDE SEQUENCE</scope>
</reference>
<dbReference type="SUPFAM" id="SSF81383">
    <property type="entry name" value="F-box domain"/>
    <property type="match status" value="1"/>
</dbReference>
<feature type="compositionally biased region" description="Low complexity" evidence="1">
    <location>
        <begin position="216"/>
        <end position="231"/>
    </location>
</feature>
<protein>
    <recommendedName>
        <fullName evidence="2">F-box domain-containing protein</fullName>
    </recommendedName>
</protein>
<sequence length="482" mass="55197">MAELYQGSAACNRHLLDLPNEILQEIAGHLPTDRDVLRLSQTSKEAMSKIFAGESRVWRYRFGANYEIPPGKTFAQLKNEYVTRAIVFGRTQDFRQREEWAPTEELRQDFWMEIVQTMLQEILTLPTKSLDSSYTLDYLKTTLQDRATFLQFPNERKHRTEVFYALQLCLSAVALDPNMKQHCRRSDYDMETIYSIDKGLLANHEADDEFDNTNESDTSSGSTTPVSTVSSDESDSEDEDQSSEPSSEASQLPVIISKTPRSFVDHENLDLDKLLQFRAFWQRHLLSSVENTYYDSYMGLEDWVRPGVRKHDASEGSKLSTFWLGYYSCIHPFPTTLEELENRQTCAAHGEGPELMTLDLDESGYLFWPAACNKIVPLYEGLKTKRVPFAGKQDTYATQEENHVFGFVEHMEVAYGGISGWQRICFTICERLGDEFAEAKDGTDGWVHIYEALLIPGGRLMVGRWVDLKEPSAKGPFIFWCT</sequence>
<evidence type="ECO:0000313" key="4">
    <source>
        <dbReference type="Proteomes" id="UP001152649"/>
    </source>
</evidence>
<dbReference type="Proteomes" id="UP001152649">
    <property type="component" value="Unassembled WGS sequence"/>
</dbReference>
<organism evidence="3 4">
    <name type="scientific">Penicillium salamii</name>
    <dbReference type="NCBI Taxonomy" id="1612424"/>
    <lineage>
        <taxon>Eukaryota</taxon>
        <taxon>Fungi</taxon>
        <taxon>Dikarya</taxon>
        <taxon>Ascomycota</taxon>
        <taxon>Pezizomycotina</taxon>
        <taxon>Eurotiomycetes</taxon>
        <taxon>Eurotiomycetidae</taxon>
        <taxon>Eurotiales</taxon>
        <taxon>Aspergillaceae</taxon>
        <taxon>Penicillium</taxon>
    </lineage>
</organism>
<feature type="compositionally biased region" description="Acidic residues" evidence="1">
    <location>
        <begin position="232"/>
        <end position="242"/>
    </location>
</feature>
<dbReference type="OrthoDB" id="3971593at2759"/>
<gene>
    <name evidence="3" type="ORF">PSALAMII_LOCUS7808</name>
</gene>